<keyword evidence="4 5" id="KW-0472">Membrane</keyword>
<proteinExistence type="predicted"/>
<dbReference type="InterPro" id="IPR000849">
    <property type="entry name" value="Sugar_P_transporter"/>
</dbReference>
<feature type="transmembrane region" description="Helical" evidence="5">
    <location>
        <begin position="380"/>
        <end position="402"/>
    </location>
</feature>
<feature type="transmembrane region" description="Helical" evidence="5">
    <location>
        <begin position="249"/>
        <end position="267"/>
    </location>
</feature>
<dbReference type="PANTHER" id="PTHR43826">
    <property type="entry name" value="GLUCOSE-6-PHOSPHATE EXCHANGER SLC37A4"/>
    <property type="match status" value="1"/>
</dbReference>
<feature type="transmembrane region" description="Helical" evidence="5">
    <location>
        <begin position="342"/>
        <end position="368"/>
    </location>
</feature>
<feature type="domain" description="Major facilitator superfamily (MFS) profile" evidence="6">
    <location>
        <begin position="34"/>
        <end position="444"/>
    </location>
</feature>
<feature type="transmembrane region" description="Helical" evidence="5">
    <location>
        <begin position="64"/>
        <end position="84"/>
    </location>
</feature>
<evidence type="ECO:0000256" key="3">
    <source>
        <dbReference type="ARBA" id="ARBA00022989"/>
    </source>
</evidence>
<feature type="transmembrane region" description="Helical" evidence="5">
    <location>
        <begin position="287"/>
        <end position="306"/>
    </location>
</feature>
<accession>A0A381PUY4</accession>
<feature type="transmembrane region" description="Helical" evidence="5">
    <location>
        <begin position="105"/>
        <end position="130"/>
    </location>
</feature>
<dbReference type="Pfam" id="PF07690">
    <property type="entry name" value="MFS_1"/>
    <property type="match status" value="1"/>
</dbReference>
<dbReference type="GO" id="GO:0061513">
    <property type="term" value="F:glucose 6-phosphate:phosphate antiporter activity"/>
    <property type="evidence" value="ECO:0007669"/>
    <property type="project" value="TreeGrafter"/>
</dbReference>
<dbReference type="PANTHER" id="PTHR43826:SF7">
    <property type="entry name" value="PROTEIN UHPC, PUTATIVE-RELATED"/>
    <property type="match status" value="1"/>
</dbReference>
<gene>
    <name evidence="7" type="ORF">METZ01_LOCUS23288</name>
</gene>
<sequence length="446" mass="48986">MMNLFSWWKTGEDKPIITDKTQISKLYNRKRSSVIWSVVLGYGVFYIGRLTISVAKKPMMDAGILTPVELGIIGALLFYSYAFGKLTNGFLSDRANIRKFISTGLAVSALMNLAFGMTTSFVVMAGLWFVNGWFQSMGSAPCVVSLTQWFSNKERGTKYGIWAASHNIGEGLTFIGTSTIVAMFGWKMGFIGPGAVCLIVAVILYYTLADRPETYGLPNISDYKQDFSAGKPKKKSIKDFQLQVLKSRVVWKVGLAATFLYTCRYAIHSWGPLYLQEAKGFTLIEAGTIMGVNTMLGLAGAIFSGWFSDRFFNAKRNVPALIMGILLTTSLLGLQAAPQNNFIFNVAALGLFEFTLGSLVVYIGGLWAVDLLPTKAAGSVKGIIGIFSYIGAATQDWISGLLIENSKTTVNGIENYNFDTVFTFWIVSSVIAILIPLSLWKEKSNE</sequence>
<comment type="subcellular location">
    <subcellularLocation>
        <location evidence="1">Endomembrane system</location>
        <topology evidence="1">Multi-pass membrane protein</topology>
    </subcellularLocation>
</comment>
<dbReference type="EMBL" id="UINC01001091">
    <property type="protein sequence ID" value="SUZ70434.1"/>
    <property type="molecule type" value="Genomic_DNA"/>
</dbReference>
<name>A0A381PUY4_9ZZZZ</name>
<dbReference type="InterPro" id="IPR051337">
    <property type="entry name" value="OPA_Antiporter"/>
</dbReference>
<keyword evidence="2 5" id="KW-0812">Transmembrane</keyword>
<dbReference type="PROSITE" id="PS50850">
    <property type="entry name" value="MFS"/>
    <property type="match status" value="1"/>
</dbReference>
<evidence type="ECO:0000256" key="1">
    <source>
        <dbReference type="ARBA" id="ARBA00004127"/>
    </source>
</evidence>
<feature type="transmembrane region" description="Helical" evidence="5">
    <location>
        <begin position="318"/>
        <end position="336"/>
    </location>
</feature>
<dbReference type="GO" id="GO:0012505">
    <property type="term" value="C:endomembrane system"/>
    <property type="evidence" value="ECO:0007669"/>
    <property type="project" value="UniProtKB-SubCell"/>
</dbReference>
<organism evidence="7">
    <name type="scientific">marine metagenome</name>
    <dbReference type="NCBI Taxonomy" id="408172"/>
    <lineage>
        <taxon>unclassified sequences</taxon>
        <taxon>metagenomes</taxon>
        <taxon>ecological metagenomes</taxon>
    </lineage>
</organism>
<feature type="transmembrane region" description="Helical" evidence="5">
    <location>
        <begin position="190"/>
        <end position="208"/>
    </location>
</feature>
<evidence type="ECO:0000256" key="5">
    <source>
        <dbReference type="SAM" id="Phobius"/>
    </source>
</evidence>
<dbReference type="GO" id="GO:0035435">
    <property type="term" value="P:phosphate ion transmembrane transport"/>
    <property type="evidence" value="ECO:0007669"/>
    <property type="project" value="TreeGrafter"/>
</dbReference>
<dbReference type="InterPro" id="IPR020846">
    <property type="entry name" value="MFS_dom"/>
</dbReference>
<dbReference type="AlphaFoldDB" id="A0A381PUY4"/>
<dbReference type="PIRSF" id="PIRSF002808">
    <property type="entry name" value="Hexose_phosphate_transp"/>
    <property type="match status" value="1"/>
</dbReference>
<dbReference type="InterPro" id="IPR036259">
    <property type="entry name" value="MFS_trans_sf"/>
</dbReference>
<evidence type="ECO:0000259" key="6">
    <source>
        <dbReference type="PROSITE" id="PS50850"/>
    </source>
</evidence>
<dbReference type="SUPFAM" id="SSF103473">
    <property type="entry name" value="MFS general substrate transporter"/>
    <property type="match status" value="1"/>
</dbReference>
<reference evidence="7" key="1">
    <citation type="submission" date="2018-05" db="EMBL/GenBank/DDBJ databases">
        <authorList>
            <person name="Lanie J.A."/>
            <person name="Ng W.-L."/>
            <person name="Kazmierczak K.M."/>
            <person name="Andrzejewski T.M."/>
            <person name="Davidsen T.M."/>
            <person name="Wayne K.J."/>
            <person name="Tettelin H."/>
            <person name="Glass J.I."/>
            <person name="Rusch D."/>
            <person name="Podicherti R."/>
            <person name="Tsui H.-C.T."/>
            <person name="Winkler M.E."/>
        </authorList>
    </citation>
    <scope>NUCLEOTIDE SEQUENCE</scope>
</reference>
<feature type="transmembrane region" description="Helical" evidence="5">
    <location>
        <begin position="34"/>
        <end position="52"/>
    </location>
</feature>
<keyword evidence="3 5" id="KW-1133">Transmembrane helix</keyword>
<dbReference type="CDD" id="cd17312">
    <property type="entry name" value="MFS_OPA_SLC37"/>
    <property type="match status" value="1"/>
</dbReference>
<dbReference type="Gene3D" id="1.20.1250.20">
    <property type="entry name" value="MFS general substrate transporter like domains"/>
    <property type="match status" value="2"/>
</dbReference>
<evidence type="ECO:0000313" key="7">
    <source>
        <dbReference type="EMBL" id="SUZ70434.1"/>
    </source>
</evidence>
<protein>
    <recommendedName>
        <fullName evidence="6">Major facilitator superfamily (MFS) profile domain-containing protein</fullName>
    </recommendedName>
</protein>
<evidence type="ECO:0000256" key="4">
    <source>
        <dbReference type="ARBA" id="ARBA00023136"/>
    </source>
</evidence>
<dbReference type="GO" id="GO:0005886">
    <property type="term" value="C:plasma membrane"/>
    <property type="evidence" value="ECO:0007669"/>
    <property type="project" value="TreeGrafter"/>
</dbReference>
<dbReference type="InterPro" id="IPR011701">
    <property type="entry name" value="MFS"/>
</dbReference>
<evidence type="ECO:0000256" key="2">
    <source>
        <dbReference type="ARBA" id="ARBA00022692"/>
    </source>
</evidence>
<feature type="transmembrane region" description="Helical" evidence="5">
    <location>
        <begin position="422"/>
        <end position="440"/>
    </location>
</feature>